<feature type="region of interest" description="Disordered" evidence="1">
    <location>
        <begin position="39"/>
        <end position="78"/>
    </location>
</feature>
<gene>
    <name evidence="3" type="ORF">NGAL_HAMBI1145_35600</name>
</gene>
<dbReference type="EMBL" id="CCRH01000009">
    <property type="protein sequence ID" value="CDZ36807.1"/>
    <property type="molecule type" value="Genomic_DNA"/>
</dbReference>
<dbReference type="AlphaFoldDB" id="A0A0T7FP45"/>
<reference evidence="3 4" key="1">
    <citation type="submission" date="2014-08" db="EMBL/GenBank/DDBJ databases">
        <authorList>
            <person name="Chen Y.-H."/>
        </authorList>
    </citation>
    <scope>NUCLEOTIDE SEQUENCE [LARGE SCALE GENOMIC DNA]</scope>
</reference>
<dbReference type="OrthoDB" id="8277802at2"/>
<accession>A0A0T7FP45</accession>
<organism evidence="3 4">
    <name type="scientific">Neorhizobium galegae bv. officinalis</name>
    <dbReference type="NCBI Taxonomy" id="323656"/>
    <lineage>
        <taxon>Bacteria</taxon>
        <taxon>Pseudomonadati</taxon>
        <taxon>Pseudomonadota</taxon>
        <taxon>Alphaproteobacteria</taxon>
        <taxon>Hyphomicrobiales</taxon>
        <taxon>Rhizobiaceae</taxon>
        <taxon>Rhizobium/Agrobacterium group</taxon>
        <taxon>Neorhizobium</taxon>
    </lineage>
</organism>
<keyword evidence="2" id="KW-0732">Signal</keyword>
<evidence type="ECO:0000256" key="1">
    <source>
        <dbReference type="SAM" id="MobiDB-lite"/>
    </source>
</evidence>
<feature type="signal peptide" evidence="2">
    <location>
        <begin position="1"/>
        <end position="22"/>
    </location>
</feature>
<feature type="chain" id="PRO_5006682392" evidence="2">
    <location>
        <begin position="23"/>
        <end position="127"/>
    </location>
</feature>
<protein>
    <submittedName>
        <fullName evidence="3">Uncharacterized protein</fullName>
    </submittedName>
</protein>
<dbReference type="Proteomes" id="UP000046176">
    <property type="component" value="Unassembled WGS sequence"/>
</dbReference>
<feature type="compositionally biased region" description="Basic and acidic residues" evidence="1">
    <location>
        <begin position="45"/>
        <end position="77"/>
    </location>
</feature>
<evidence type="ECO:0000313" key="4">
    <source>
        <dbReference type="Proteomes" id="UP000046176"/>
    </source>
</evidence>
<sequence>MYRITSKAMALMFRLVMILSLAGYSFSAVSAAMHPESAAQVSQVEDGHAAHHGDGVAMADADHHGNQHDHGSPEKSKSSCCTDYCGVAAIACSGSSLNHPRVVSIREFIDDTDTAGQKPSLHRPPNI</sequence>
<evidence type="ECO:0000313" key="3">
    <source>
        <dbReference type="EMBL" id="CDZ36807.1"/>
    </source>
</evidence>
<proteinExistence type="predicted"/>
<name>A0A0T7FP45_NEOGA</name>
<evidence type="ECO:0000256" key="2">
    <source>
        <dbReference type="SAM" id="SignalP"/>
    </source>
</evidence>